<feature type="compositionally biased region" description="Pro residues" evidence="7">
    <location>
        <begin position="292"/>
        <end position="304"/>
    </location>
</feature>
<evidence type="ECO:0000256" key="7">
    <source>
        <dbReference type="SAM" id="MobiDB-lite"/>
    </source>
</evidence>
<evidence type="ECO:0000256" key="8">
    <source>
        <dbReference type="SAM" id="Phobius"/>
    </source>
</evidence>
<reference evidence="11" key="1">
    <citation type="submission" date="2022-12" db="EMBL/GenBank/DDBJ databases">
        <authorList>
            <person name="Deng Y."/>
            <person name="Zhang Y.-Q."/>
        </authorList>
    </citation>
    <scope>NUCLEOTIDE SEQUENCE</scope>
    <source>
        <strain evidence="11">CPCC 205372</strain>
    </source>
</reference>
<dbReference type="CDD" id="cd14014">
    <property type="entry name" value="STKc_PknB_like"/>
    <property type="match status" value="1"/>
</dbReference>
<keyword evidence="8" id="KW-0472">Membrane</keyword>
<evidence type="ECO:0000313" key="12">
    <source>
        <dbReference type="Proteomes" id="UP001142153"/>
    </source>
</evidence>
<dbReference type="Gene3D" id="3.40.50.1980">
    <property type="entry name" value="Nitrogenase molybdenum iron protein domain"/>
    <property type="match status" value="2"/>
</dbReference>
<dbReference type="RefSeq" id="WP_269896956.1">
    <property type="nucleotide sequence ID" value="NZ_JAPZPY010000018.1"/>
</dbReference>
<feature type="transmembrane region" description="Helical" evidence="8">
    <location>
        <begin position="357"/>
        <end position="378"/>
    </location>
</feature>
<keyword evidence="2" id="KW-0723">Serine/threonine-protein kinase</keyword>
<dbReference type="Gene3D" id="1.10.510.10">
    <property type="entry name" value="Transferase(Phosphotransferase) domain 1"/>
    <property type="match status" value="1"/>
</dbReference>
<accession>A0ABT4Q0Y4</accession>
<organism evidence="11 12">
    <name type="scientific">Mycobacterium hippophais</name>
    <dbReference type="NCBI Taxonomy" id="3016340"/>
    <lineage>
        <taxon>Bacteria</taxon>
        <taxon>Bacillati</taxon>
        <taxon>Actinomycetota</taxon>
        <taxon>Actinomycetes</taxon>
        <taxon>Mycobacteriales</taxon>
        <taxon>Mycobacteriaceae</taxon>
        <taxon>Mycobacterium</taxon>
    </lineage>
</organism>
<dbReference type="SUPFAM" id="SSF53807">
    <property type="entry name" value="Helical backbone' metal receptor"/>
    <property type="match status" value="1"/>
</dbReference>
<dbReference type="Pfam" id="PF01497">
    <property type="entry name" value="Peripla_BP_2"/>
    <property type="match status" value="1"/>
</dbReference>
<dbReference type="PROSITE" id="PS50011">
    <property type="entry name" value="PROTEIN_KINASE_DOM"/>
    <property type="match status" value="1"/>
</dbReference>
<keyword evidence="4" id="KW-0547">Nucleotide-binding</keyword>
<dbReference type="InterPro" id="IPR000719">
    <property type="entry name" value="Prot_kinase_dom"/>
</dbReference>
<dbReference type="PROSITE" id="PS50983">
    <property type="entry name" value="FE_B12_PBP"/>
    <property type="match status" value="1"/>
</dbReference>
<evidence type="ECO:0000256" key="1">
    <source>
        <dbReference type="ARBA" id="ARBA00012513"/>
    </source>
</evidence>
<dbReference type="Proteomes" id="UP001142153">
    <property type="component" value="Unassembled WGS sequence"/>
</dbReference>
<evidence type="ECO:0000256" key="2">
    <source>
        <dbReference type="ARBA" id="ARBA00022527"/>
    </source>
</evidence>
<gene>
    <name evidence="11" type="ORF">O6P37_26935</name>
</gene>
<evidence type="ECO:0000256" key="4">
    <source>
        <dbReference type="ARBA" id="ARBA00022741"/>
    </source>
</evidence>
<evidence type="ECO:0000259" key="10">
    <source>
        <dbReference type="PROSITE" id="PS50983"/>
    </source>
</evidence>
<feature type="domain" description="Protein kinase" evidence="9">
    <location>
        <begin position="12"/>
        <end position="277"/>
    </location>
</feature>
<dbReference type="SMART" id="SM00220">
    <property type="entry name" value="S_TKc"/>
    <property type="match status" value="1"/>
</dbReference>
<dbReference type="Pfam" id="PF00069">
    <property type="entry name" value="Pkinase"/>
    <property type="match status" value="1"/>
</dbReference>
<evidence type="ECO:0000256" key="3">
    <source>
        <dbReference type="ARBA" id="ARBA00022679"/>
    </source>
</evidence>
<keyword evidence="3" id="KW-0808">Transferase</keyword>
<name>A0ABT4Q0Y4_9MYCO</name>
<dbReference type="InterPro" id="IPR011009">
    <property type="entry name" value="Kinase-like_dom_sf"/>
</dbReference>
<keyword evidence="8" id="KW-0812">Transmembrane</keyword>
<evidence type="ECO:0000259" key="9">
    <source>
        <dbReference type="PROSITE" id="PS50011"/>
    </source>
</evidence>
<proteinExistence type="predicted"/>
<dbReference type="PANTHER" id="PTHR43289">
    <property type="entry name" value="MITOGEN-ACTIVATED PROTEIN KINASE KINASE KINASE 20-RELATED"/>
    <property type="match status" value="1"/>
</dbReference>
<sequence>MPLSEGTVVGGYTIESVLGAGGMGTVYRAKHPSLPRSDAVKVLSAEMSQDQMFRARFLREADMAATLDHPNIVTVYNRGETDGQLWIAMQYVAGSDADRETTRGRMTPARAVHIIGEVAKALDYAHRRLILHRDIKPANFLIGSNDDGEERVFLADFGIARAVDEAVGLTQTGTVMASVAYAAPEALEGTHIDHRTDIYALGCALYRLLTGATPFSRSGGLSAVATAHLISPPPRVTDRIPALPGAFNDVIAKAMAKDPNQRYQSARELAQAASAALAGGPSPGGGTQQWVPAPPPAFAGPPPRSDSDPITYPSGWHPTNDAGAGLNPPPPQHHFGPPPVLPGPPPPAAPQRGRRKFLIAGAIAGTVLLVAAIAGFYFTRGPGSVPYEAQTFAHEYGQTELSAAPEAVAAIGAGDADAVLSLGVEPVVTFAPNAQLPSWERDKFSQSAKVLGFVDTAAVAAAKPDVIIATSGVDQATYQKLTAIAPTITQPESADSQQWTWQEQLKWVGRILGLQDRADELLTAVRDQRADLRNQNPQLVGKTVEALNLSDDGVAQVLKPSNTADYLDGLGLRYNDDLLRGPGDTVTARSITDTNRLYSIRSDVLVVIRSDSAAGGGGFGGLPNELNAYTGDLIIVDDTNVVAALAQPGGYLATQFLDSTLVPAMAQRVK</sequence>
<dbReference type="Gene3D" id="3.30.200.20">
    <property type="entry name" value="Phosphorylase Kinase, domain 1"/>
    <property type="match status" value="1"/>
</dbReference>
<keyword evidence="5 11" id="KW-0418">Kinase</keyword>
<keyword evidence="12" id="KW-1185">Reference proteome</keyword>
<dbReference type="EC" id="2.7.11.1" evidence="1"/>
<dbReference type="SUPFAM" id="SSF56112">
    <property type="entry name" value="Protein kinase-like (PK-like)"/>
    <property type="match status" value="1"/>
</dbReference>
<dbReference type="InterPro" id="IPR002491">
    <property type="entry name" value="ABC_transptr_periplasmic_BD"/>
</dbReference>
<feature type="domain" description="Fe/B12 periplasmic-binding" evidence="10">
    <location>
        <begin position="407"/>
        <end position="669"/>
    </location>
</feature>
<comment type="caution">
    <text evidence="11">The sequence shown here is derived from an EMBL/GenBank/DDBJ whole genome shotgun (WGS) entry which is preliminary data.</text>
</comment>
<dbReference type="InterPro" id="IPR008271">
    <property type="entry name" value="Ser/Thr_kinase_AS"/>
</dbReference>
<dbReference type="EMBL" id="JAPZPY010000018">
    <property type="protein sequence ID" value="MCZ8382510.1"/>
    <property type="molecule type" value="Genomic_DNA"/>
</dbReference>
<dbReference type="PANTHER" id="PTHR43289:SF6">
    <property type="entry name" value="SERINE_THREONINE-PROTEIN KINASE NEKL-3"/>
    <property type="match status" value="1"/>
</dbReference>
<keyword evidence="8" id="KW-1133">Transmembrane helix</keyword>
<dbReference type="GO" id="GO:0016301">
    <property type="term" value="F:kinase activity"/>
    <property type="evidence" value="ECO:0007669"/>
    <property type="project" value="UniProtKB-KW"/>
</dbReference>
<feature type="compositionally biased region" description="Pro residues" evidence="7">
    <location>
        <begin position="327"/>
        <end position="349"/>
    </location>
</feature>
<evidence type="ECO:0000256" key="6">
    <source>
        <dbReference type="ARBA" id="ARBA00022840"/>
    </source>
</evidence>
<dbReference type="PROSITE" id="PS00108">
    <property type="entry name" value="PROTEIN_KINASE_ST"/>
    <property type="match status" value="1"/>
</dbReference>
<feature type="region of interest" description="Disordered" evidence="7">
    <location>
        <begin position="274"/>
        <end position="350"/>
    </location>
</feature>
<protein>
    <recommendedName>
        <fullName evidence="1">non-specific serine/threonine protein kinase</fullName>
        <ecNumber evidence="1">2.7.11.1</ecNumber>
    </recommendedName>
</protein>
<keyword evidence="6" id="KW-0067">ATP-binding</keyword>
<evidence type="ECO:0000256" key="5">
    <source>
        <dbReference type="ARBA" id="ARBA00022777"/>
    </source>
</evidence>
<evidence type="ECO:0000313" key="11">
    <source>
        <dbReference type="EMBL" id="MCZ8382510.1"/>
    </source>
</evidence>